<accession>C9LF68</accession>
<gene>
    <name evidence="1" type="ORF">GCWU000325_00850</name>
</gene>
<evidence type="ECO:0000313" key="2">
    <source>
        <dbReference type="Proteomes" id="UP000003460"/>
    </source>
</evidence>
<name>C9LF68_9BACT</name>
<protein>
    <submittedName>
        <fullName evidence="1">Uncharacterized protein</fullName>
    </submittedName>
</protein>
<reference evidence="1" key="1">
    <citation type="submission" date="2009-09" db="EMBL/GenBank/DDBJ databases">
        <authorList>
            <person name="Weinstock G."/>
            <person name="Sodergren E."/>
            <person name="Clifton S."/>
            <person name="Fulton L."/>
            <person name="Fulton B."/>
            <person name="Courtney L."/>
            <person name="Fronick C."/>
            <person name="Harrison M."/>
            <person name="Strong C."/>
            <person name="Farmer C."/>
            <person name="Delahaunty K."/>
            <person name="Markovic C."/>
            <person name="Hall O."/>
            <person name="Minx P."/>
            <person name="Tomlinson C."/>
            <person name="Mitreva M."/>
            <person name="Nelson J."/>
            <person name="Hou S."/>
            <person name="Wollam A."/>
            <person name="Pepin K.H."/>
            <person name="Johnson M."/>
            <person name="Bhonagiri V."/>
            <person name="Nash W.E."/>
            <person name="Warren W."/>
            <person name="Chinwalla A."/>
            <person name="Mardis E.R."/>
            <person name="Wilson R.K."/>
        </authorList>
    </citation>
    <scope>NUCLEOTIDE SEQUENCE [LARGE SCALE GENOMIC DNA]</scope>
    <source>
        <strain evidence="1">ATCC 51259</strain>
    </source>
</reference>
<dbReference type="Proteomes" id="UP000003460">
    <property type="component" value="Unassembled WGS sequence"/>
</dbReference>
<proteinExistence type="predicted"/>
<organism evidence="1 2">
    <name type="scientific">Alloprevotella tannerae ATCC 51259</name>
    <dbReference type="NCBI Taxonomy" id="626522"/>
    <lineage>
        <taxon>Bacteria</taxon>
        <taxon>Pseudomonadati</taxon>
        <taxon>Bacteroidota</taxon>
        <taxon>Bacteroidia</taxon>
        <taxon>Bacteroidales</taxon>
        <taxon>Prevotellaceae</taxon>
        <taxon>Alloprevotella</taxon>
    </lineage>
</organism>
<dbReference type="STRING" id="626522.GCWU000325_00850"/>
<keyword evidence="2" id="KW-1185">Reference proteome</keyword>
<dbReference type="HOGENOM" id="CLU_3203682_0_0_10"/>
<sequence length="45" mass="5468">MRRACVLTSESTFYRERKGFISREKRFVLTIKNIGGRFWWLNWGA</sequence>
<evidence type="ECO:0000313" key="1">
    <source>
        <dbReference type="EMBL" id="EEX72387.1"/>
    </source>
</evidence>
<dbReference type="AlphaFoldDB" id="C9LF68"/>
<dbReference type="EMBL" id="ACIJ02000016">
    <property type="protein sequence ID" value="EEX72387.1"/>
    <property type="molecule type" value="Genomic_DNA"/>
</dbReference>
<comment type="caution">
    <text evidence="1">The sequence shown here is derived from an EMBL/GenBank/DDBJ whole genome shotgun (WGS) entry which is preliminary data.</text>
</comment>